<reference evidence="1 2" key="1">
    <citation type="submission" date="2023-03" db="EMBL/GenBank/DDBJ databases">
        <title>Paludisphaera mucosa sp. nov. a novel planctomycete from northern fen.</title>
        <authorList>
            <person name="Ivanova A."/>
        </authorList>
    </citation>
    <scope>NUCLEOTIDE SEQUENCE [LARGE SCALE GENOMIC DNA]</scope>
    <source>
        <strain evidence="1 2">Pla2</strain>
    </source>
</reference>
<comment type="caution">
    <text evidence="1">The sequence shown here is derived from an EMBL/GenBank/DDBJ whole genome shotgun (WGS) entry which is preliminary data.</text>
</comment>
<evidence type="ECO:0000313" key="2">
    <source>
        <dbReference type="Proteomes" id="UP001216907"/>
    </source>
</evidence>
<gene>
    <name evidence="1" type="ORF">PZE19_18185</name>
</gene>
<protein>
    <recommendedName>
        <fullName evidence="3">GNAT family N-acetyltransferase</fullName>
    </recommendedName>
</protein>
<sequence length="89" mass="10312">MSKNITIDDCGLRRMTLDDQPLLIQLMFQLLEKLAGQGDGLESVERFDRSITRWHDADYDYIDIDLPEDAELEADINVHDGKAFIRLMK</sequence>
<dbReference type="Proteomes" id="UP001216907">
    <property type="component" value="Unassembled WGS sequence"/>
</dbReference>
<name>A0ABT6FDR4_9BACT</name>
<accession>A0ABT6FDR4</accession>
<evidence type="ECO:0008006" key="3">
    <source>
        <dbReference type="Google" id="ProtNLM"/>
    </source>
</evidence>
<proteinExistence type="predicted"/>
<dbReference type="RefSeq" id="WP_277862052.1">
    <property type="nucleotide sequence ID" value="NZ_JARRAG010000002.1"/>
</dbReference>
<evidence type="ECO:0000313" key="1">
    <source>
        <dbReference type="EMBL" id="MDG3005722.1"/>
    </source>
</evidence>
<organism evidence="1 2">
    <name type="scientific">Paludisphaera mucosa</name>
    <dbReference type="NCBI Taxonomy" id="3030827"/>
    <lineage>
        <taxon>Bacteria</taxon>
        <taxon>Pseudomonadati</taxon>
        <taxon>Planctomycetota</taxon>
        <taxon>Planctomycetia</taxon>
        <taxon>Isosphaerales</taxon>
        <taxon>Isosphaeraceae</taxon>
        <taxon>Paludisphaera</taxon>
    </lineage>
</organism>
<keyword evidence="2" id="KW-1185">Reference proteome</keyword>
<dbReference type="EMBL" id="JARRAG010000002">
    <property type="protein sequence ID" value="MDG3005722.1"/>
    <property type="molecule type" value="Genomic_DNA"/>
</dbReference>